<dbReference type="Proteomes" id="UP000694843">
    <property type="component" value="Unplaced"/>
</dbReference>
<gene>
    <name evidence="2" type="primary">LOC108681248</name>
</gene>
<keyword evidence="1" id="KW-1185">Reference proteome</keyword>
<dbReference type="GeneID" id="108681248"/>
<proteinExistence type="predicted"/>
<name>A0A979FVY5_HYAAZ</name>
<dbReference type="KEGG" id="hazt:108681248"/>
<dbReference type="RefSeq" id="XP_047741411.1">
    <property type="nucleotide sequence ID" value="XM_047885455.1"/>
</dbReference>
<accession>A0A979FVY5</accession>
<reference evidence="2" key="1">
    <citation type="submission" date="2025-08" db="UniProtKB">
        <authorList>
            <consortium name="RefSeq"/>
        </authorList>
    </citation>
    <scope>IDENTIFICATION</scope>
    <source>
        <tissue evidence="2">Whole organism</tissue>
    </source>
</reference>
<organism evidence="1 2">
    <name type="scientific">Hyalella azteca</name>
    <name type="common">Amphipod</name>
    <dbReference type="NCBI Taxonomy" id="294128"/>
    <lineage>
        <taxon>Eukaryota</taxon>
        <taxon>Metazoa</taxon>
        <taxon>Ecdysozoa</taxon>
        <taxon>Arthropoda</taxon>
        <taxon>Crustacea</taxon>
        <taxon>Multicrustacea</taxon>
        <taxon>Malacostraca</taxon>
        <taxon>Eumalacostraca</taxon>
        <taxon>Peracarida</taxon>
        <taxon>Amphipoda</taxon>
        <taxon>Senticaudata</taxon>
        <taxon>Talitrida</taxon>
        <taxon>Talitroidea</taxon>
        <taxon>Hyalellidae</taxon>
        <taxon>Hyalella</taxon>
    </lineage>
</organism>
<protein>
    <submittedName>
        <fullName evidence="2">Uncharacterized protein LOC108681248</fullName>
    </submittedName>
</protein>
<evidence type="ECO:0000313" key="1">
    <source>
        <dbReference type="Proteomes" id="UP000694843"/>
    </source>
</evidence>
<evidence type="ECO:0000313" key="2">
    <source>
        <dbReference type="RefSeq" id="XP_047741411.1"/>
    </source>
</evidence>
<sequence length="235" mass="26649">MANLCLKTCGRCVGSVDKEPDPYSSDYPAVLVDYDVYYAMQGFTDPDAQTDNQKEFDDSSVEAIEFIRKSLEVEDDSSDAKPNFADIKPLPHPSVSGYVPHTTSADLVTDSDGGYRSDLRLDVEFLDFDSFLRRTNSSQDQILSKRSMPVDNIKFITHFIRQLRGTVPDSASLQRSLYRLNRIVTFYEGRQDPRFVQEVVNYFVAPQRDRNTVANSQQDFLDSLISYRTVPPSAP</sequence>
<dbReference type="AlphaFoldDB" id="A0A979FVY5"/>